<dbReference type="STRING" id="1314778.A0A5C3PCK5"/>
<evidence type="ECO:0000313" key="8">
    <source>
        <dbReference type="Proteomes" id="UP000308197"/>
    </source>
</evidence>
<evidence type="ECO:0000256" key="2">
    <source>
        <dbReference type="ARBA" id="ARBA00007441"/>
    </source>
</evidence>
<dbReference type="InterPro" id="IPR050859">
    <property type="entry name" value="Class-I_PLP-dep_aminotransf"/>
</dbReference>
<dbReference type="InterPro" id="IPR015424">
    <property type="entry name" value="PyrdxlP-dep_Trfase"/>
</dbReference>
<dbReference type="PANTHER" id="PTHR42790:SF19">
    <property type="entry name" value="KYNURENINE_ALPHA-AMINOADIPATE AMINOTRANSFERASE, MITOCHONDRIAL"/>
    <property type="match status" value="1"/>
</dbReference>
<dbReference type="PANTHER" id="PTHR42790">
    <property type="entry name" value="AMINOTRANSFERASE"/>
    <property type="match status" value="1"/>
</dbReference>
<accession>A0A5C3PCK5</accession>
<keyword evidence="5" id="KW-0663">Pyridoxal phosphate</keyword>
<comment type="cofactor">
    <cofactor evidence="1">
        <name>pyridoxal 5'-phosphate</name>
        <dbReference type="ChEBI" id="CHEBI:597326"/>
    </cofactor>
</comment>
<protein>
    <submittedName>
        <fullName evidence="7">L-tyrosine:2-oxoglutarate aminotransferase</fullName>
    </submittedName>
</protein>
<gene>
    <name evidence="7" type="ORF">K466DRAFT_144360</name>
</gene>
<dbReference type="InterPro" id="IPR004839">
    <property type="entry name" value="Aminotransferase_I/II_large"/>
</dbReference>
<dbReference type="GO" id="GO:0008483">
    <property type="term" value="F:transaminase activity"/>
    <property type="evidence" value="ECO:0007669"/>
    <property type="project" value="UniProtKB-KW"/>
</dbReference>
<dbReference type="InParanoid" id="A0A5C3PCK5"/>
<dbReference type="CDD" id="cd00609">
    <property type="entry name" value="AAT_like"/>
    <property type="match status" value="1"/>
</dbReference>
<evidence type="ECO:0000313" key="7">
    <source>
        <dbReference type="EMBL" id="TFK86649.1"/>
    </source>
</evidence>
<evidence type="ECO:0000256" key="4">
    <source>
        <dbReference type="ARBA" id="ARBA00022679"/>
    </source>
</evidence>
<dbReference type="SUPFAM" id="SSF53383">
    <property type="entry name" value="PLP-dependent transferases"/>
    <property type="match status" value="1"/>
</dbReference>
<keyword evidence="4 7" id="KW-0808">Transferase</keyword>
<evidence type="ECO:0000256" key="3">
    <source>
        <dbReference type="ARBA" id="ARBA00022576"/>
    </source>
</evidence>
<name>A0A5C3PCK5_9APHY</name>
<dbReference type="GO" id="GO:0030170">
    <property type="term" value="F:pyridoxal phosphate binding"/>
    <property type="evidence" value="ECO:0007669"/>
    <property type="project" value="InterPro"/>
</dbReference>
<evidence type="ECO:0000259" key="6">
    <source>
        <dbReference type="Pfam" id="PF00155"/>
    </source>
</evidence>
<comment type="similarity">
    <text evidence="2">Belongs to the class-I pyridoxal-phosphate-dependent aminotransferase family.</text>
</comment>
<sequence>MMNVVTAAAEAPKFADLTHHLAPEVLVRKTNPLKDIIRISWENPHLVSLANGDPHHSLYPIRRVEYEVASAADEDPVSAWRSLGASAPTQLLTSSRDADSPRLHQASLAYGHGVGLPDALRTVTALNNAYHTAPHHVATMTLGNADAITKVFRMLGSAGDYFLADEFTFGPMPIAAEAHGVKWVPVRIDSGGIIPKELERILANWDSRRGKRPHVLYAVPCGQNPTGSTLSLERRKRIYEISQKYDLIIVEDDPYYFLQYDPPSTEAHSTQTQKPFPVSFLSLDVDGRVIRIDSFSKIMAPGLRLGWITSQPAFQQHLVRFIDLSSQQPSGFPQALVSLLLDGWGLAGFDRWVRSLRLDYQRRRDFLLGLFQREVAPGGLASVDVPEAGMFLWVRVHLEKHPRFTRKAEEVVEGGRTNARELMQELFEACIRGGLLIVPATVFVLPTETGYEEEGSVHIDDRSNFLRATFAGSEETMAAGMPILGKVLKEFFADPSTARIDATSTVA</sequence>
<dbReference type="Gene3D" id="3.40.640.10">
    <property type="entry name" value="Type I PLP-dependent aspartate aminotransferase-like (Major domain)"/>
    <property type="match status" value="1"/>
</dbReference>
<dbReference type="Proteomes" id="UP000308197">
    <property type="component" value="Unassembled WGS sequence"/>
</dbReference>
<dbReference type="AlphaFoldDB" id="A0A5C3PCK5"/>
<feature type="domain" description="Aminotransferase class I/classII large" evidence="6">
    <location>
        <begin position="105"/>
        <end position="477"/>
    </location>
</feature>
<dbReference type="EMBL" id="ML211190">
    <property type="protein sequence ID" value="TFK86649.1"/>
    <property type="molecule type" value="Genomic_DNA"/>
</dbReference>
<keyword evidence="8" id="KW-1185">Reference proteome</keyword>
<keyword evidence="3 7" id="KW-0032">Aminotransferase</keyword>
<organism evidence="7 8">
    <name type="scientific">Polyporus arcularius HHB13444</name>
    <dbReference type="NCBI Taxonomy" id="1314778"/>
    <lineage>
        <taxon>Eukaryota</taxon>
        <taxon>Fungi</taxon>
        <taxon>Dikarya</taxon>
        <taxon>Basidiomycota</taxon>
        <taxon>Agaricomycotina</taxon>
        <taxon>Agaricomycetes</taxon>
        <taxon>Polyporales</taxon>
        <taxon>Polyporaceae</taxon>
        <taxon>Polyporus</taxon>
    </lineage>
</organism>
<evidence type="ECO:0000256" key="1">
    <source>
        <dbReference type="ARBA" id="ARBA00001933"/>
    </source>
</evidence>
<evidence type="ECO:0000256" key="5">
    <source>
        <dbReference type="ARBA" id="ARBA00022898"/>
    </source>
</evidence>
<proteinExistence type="inferred from homology"/>
<dbReference type="GO" id="GO:1901605">
    <property type="term" value="P:alpha-amino acid metabolic process"/>
    <property type="evidence" value="ECO:0007669"/>
    <property type="project" value="TreeGrafter"/>
</dbReference>
<dbReference type="Pfam" id="PF00155">
    <property type="entry name" value="Aminotran_1_2"/>
    <property type="match status" value="1"/>
</dbReference>
<dbReference type="InterPro" id="IPR015421">
    <property type="entry name" value="PyrdxlP-dep_Trfase_major"/>
</dbReference>
<reference evidence="7 8" key="1">
    <citation type="journal article" date="2019" name="Nat. Ecol. Evol.">
        <title>Megaphylogeny resolves global patterns of mushroom evolution.</title>
        <authorList>
            <person name="Varga T."/>
            <person name="Krizsan K."/>
            <person name="Foldi C."/>
            <person name="Dima B."/>
            <person name="Sanchez-Garcia M."/>
            <person name="Sanchez-Ramirez S."/>
            <person name="Szollosi G.J."/>
            <person name="Szarkandi J.G."/>
            <person name="Papp V."/>
            <person name="Albert L."/>
            <person name="Andreopoulos W."/>
            <person name="Angelini C."/>
            <person name="Antonin V."/>
            <person name="Barry K.W."/>
            <person name="Bougher N.L."/>
            <person name="Buchanan P."/>
            <person name="Buyck B."/>
            <person name="Bense V."/>
            <person name="Catcheside P."/>
            <person name="Chovatia M."/>
            <person name="Cooper J."/>
            <person name="Damon W."/>
            <person name="Desjardin D."/>
            <person name="Finy P."/>
            <person name="Geml J."/>
            <person name="Haridas S."/>
            <person name="Hughes K."/>
            <person name="Justo A."/>
            <person name="Karasinski D."/>
            <person name="Kautmanova I."/>
            <person name="Kiss B."/>
            <person name="Kocsube S."/>
            <person name="Kotiranta H."/>
            <person name="LaButti K.M."/>
            <person name="Lechner B.E."/>
            <person name="Liimatainen K."/>
            <person name="Lipzen A."/>
            <person name="Lukacs Z."/>
            <person name="Mihaltcheva S."/>
            <person name="Morgado L.N."/>
            <person name="Niskanen T."/>
            <person name="Noordeloos M.E."/>
            <person name="Ohm R.A."/>
            <person name="Ortiz-Santana B."/>
            <person name="Ovrebo C."/>
            <person name="Racz N."/>
            <person name="Riley R."/>
            <person name="Savchenko A."/>
            <person name="Shiryaev A."/>
            <person name="Soop K."/>
            <person name="Spirin V."/>
            <person name="Szebenyi C."/>
            <person name="Tomsovsky M."/>
            <person name="Tulloss R.E."/>
            <person name="Uehling J."/>
            <person name="Grigoriev I.V."/>
            <person name="Vagvolgyi C."/>
            <person name="Papp T."/>
            <person name="Martin F.M."/>
            <person name="Miettinen O."/>
            <person name="Hibbett D.S."/>
            <person name="Nagy L.G."/>
        </authorList>
    </citation>
    <scope>NUCLEOTIDE SEQUENCE [LARGE SCALE GENOMIC DNA]</scope>
    <source>
        <strain evidence="7 8">HHB13444</strain>
    </source>
</reference>